<dbReference type="InterPro" id="IPR013792">
    <property type="entry name" value="RNA3'P_cycl/enolpyr_Trfase_a/b"/>
</dbReference>
<sequence length="282" mass="31300">MDASISSQFVSALLLSAPFAKNDTRIYVRGKVRSRPYIEMTLHTMKEAGAKVSILNNYYLIPSDQTFKLREFVIPGDFSSSAYFMAAASLLNFNLVINGLRDSRQGDKAFVSILDKIGSNIRWDKERGTLNVSKGESSKIFDFWDPAPKASGLAGFKVDASNIPDLFPTLVVLATKCKGESEIYNAEHLRYKESDRIKTLGAELKKMGAKIFERRDGMIIEQSDLNGCVLESHGDHRIAMALSIAALISNGKSVIKDAECVKVSYPMFFEDLRKIGACVEVF</sequence>
<proteinExistence type="predicted"/>
<dbReference type="AlphaFoldDB" id="A0A520KX41"/>
<dbReference type="Proteomes" id="UP000320766">
    <property type="component" value="Unassembled WGS sequence"/>
</dbReference>
<dbReference type="EMBL" id="RXIL01000060">
    <property type="protein sequence ID" value="RZN70166.1"/>
    <property type="molecule type" value="Genomic_DNA"/>
</dbReference>
<gene>
    <name evidence="3" type="ORF">EF807_03525</name>
</gene>
<evidence type="ECO:0000259" key="2">
    <source>
        <dbReference type="Pfam" id="PF00275"/>
    </source>
</evidence>
<dbReference type="InterPro" id="IPR001986">
    <property type="entry name" value="Enolpyruvate_Tfrase_dom"/>
</dbReference>
<dbReference type="GO" id="GO:0009423">
    <property type="term" value="P:chorismate biosynthetic process"/>
    <property type="evidence" value="ECO:0007669"/>
    <property type="project" value="TreeGrafter"/>
</dbReference>
<evidence type="ECO:0000256" key="1">
    <source>
        <dbReference type="ARBA" id="ARBA00022679"/>
    </source>
</evidence>
<dbReference type="GO" id="GO:0003866">
    <property type="term" value="F:3-phosphoshikimate 1-carboxyvinyltransferase activity"/>
    <property type="evidence" value="ECO:0007669"/>
    <property type="project" value="TreeGrafter"/>
</dbReference>
<feature type="domain" description="Enolpyruvate transferase" evidence="2">
    <location>
        <begin position="2"/>
        <end position="272"/>
    </location>
</feature>
<dbReference type="PANTHER" id="PTHR21090">
    <property type="entry name" value="AROM/DEHYDROQUINATE SYNTHASE"/>
    <property type="match status" value="1"/>
</dbReference>
<dbReference type="PROSITE" id="PS00885">
    <property type="entry name" value="EPSP_SYNTHASE_2"/>
    <property type="match status" value="1"/>
</dbReference>
<dbReference type="PANTHER" id="PTHR21090:SF5">
    <property type="entry name" value="PENTAFUNCTIONAL AROM POLYPEPTIDE"/>
    <property type="match status" value="1"/>
</dbReference>
<dbReference type="InterPro" id="IPR036968">
    <property type="entry name" value="Enolpyruvate_Tfrase_sf"/>
</dbReference>
<dbReference type="Gene3D" id="3.65.10.10">
    <property type="entry name" value="Enolpyruvate transferase domain"/>
    <property type="match status" value="2"/>
</dbReference>
<organism evidence="3 4">
    <name type="scientific">Candidatus Methanolliviera hydrocarbonicum</name>
    <dbReference type="NCBI Taxonomy" id="2491085"/>
    <lineage>
        <taxon>Archaea</taxon>
        <taxon>Methanobacteriati</taxon>
        <taxon>Methanobacteriota</taxon>
        <taxon>Candidatus Methanoliparia</taxon>
        <taxon>Candidatus Methanoliparales</taxon>
        <taxon>Candidatus Methanollivieraceae</taxon>
        <taxon>Candidatus Methanolliviera</taxon>
    </lineage>
</organism>
<evidence type="ECO:0000313" key="3">
    <source>
        <dbReference type="EMBL" id="RZN70166.1"/>
    </source>
</evidence>
<dbReference type="SUPFAM" id="SSF55205">
    <property type="entry name" value="EPT/RTPC-like"/>
    <property type="match status" value="1"/>
</dbReference>
<evidence type="ECO:0000313" key="4">
    <source>
        <dbReference type="Proteomes" id="UP000320766"/>
    </source>
</evidence>
<keyword evidence="1 3" id="KW-0808">Transferase</keyword>
<comment type="caution">
    <text evidence="3">The sequence shown here is derived from an EMBL/GenBank/DDBJ whole genome shotgun (WGS) entry which is preliminary data.</text>
</comment>
<name>A0A520KX41_9EURY</name>
<accession>A0A520KX41</accession>
<reference evidence="3 4" key="1">
    <citation type="journal article" date="2019" name="Nat. Microbiol.">
        <title>Wide diversity of methane and short-chain alkane metabolisms in uncultured archaea.</title>
        <authorList>
            <person name="Borrel G."/>
            <person name="Adam P.S."/>
            <person name="McKay L.J."/>
            <person name="Chen L.X."/>
            <person name="Sierra-Garcia I.N."/>
            <person name="Sieber C.M."/>
            <person name="Letourneur Q."/>
            <person name="Ghozlane A."/>
            <person name="Andersen G.L."/>
            <person name="Li W.J."/>
            <person name="Hallam S.J."/>
            <person name="Muyzer G."/>
            <person name="de Oliveira V.M."/>
            <person name="Inskeep W.P."/>
            <person name="Banfield J.F."/>
            <person name="Gribaldo S."/>
        </authorList>
    </citation>
    <scope>NUCLEOTIDE SEQUENCE [LARGE SCALE GENOMIC DNA]</scope>
    <source>
        <strain evidence="3">NM1b</strain>
    </source>
</reference>
<dbReference type="Pfam" id="PF00275">
    <property type="entry name" value="EPSP_synthase"/>
    <property type="match status" value="1"/>
</dbReference>
<dbReference type="InterPro" id="IPR023193">
    <property type="entry name" value="EPSP_synthase_CS"/>
</dbReference>
<protein>
    <submittedName>
        <fullName evidence="3">3-phosphoshikimate 1-carboxyvinyltransferase</fullName>
    </submittedName>
</protein>